<dbReference type="RefSeq" id="WP_147121165.1">
    <property type="nucleotide sequence ID" value="NZ_VOPY01000001.1"/>
</dbReference>
<accession>A0A5C6UR22</accession>
<dbReference type="InterPro" id="IPR001375">
    <property type="entry name" value="Peptidase_S9_cat"/>
</dbReference>
<organism evidence="4 5">
    <name type="scientific">Flavisphingopyxis soli</name>
    <dbReference type="NCBI Taxonomy" id="2601267"/>
    <lineage>
        <taxon>Bacteria</taxon>
        <taxon>Pseudomonadati</taxon>
        <taxon>Pseudomonadota</taxon>
        <taxon>Alphaproteobacteria</taxon>
        <taxon>Sphingomonadales</taxon>
        <taxon>Sphingopyxidaceae</taxon>
        <taxon>Flavisphingopyxis</taxon>
    </lineage>
</organism>
<evidence type="ECO:0000256" key="2">
    <source>
        <dbReference type="SAM" id="SignalP"/>
    </source>
</evidence>
<proteinExistence type="predicted"/>
<feature type="chain" id="PRO_5022980600" evidence="2">
    <location>
        <begin position="21"/>
        <end position="652"/>
    </location>
</feature>
<dbReference type="EMBL" id="VOPY01000001">
    <property type="protein sequence ID" value="TXC73328.1"/>
    <property type="molecule type" value="Genomic_DNA"/>
</dbReference>
<dbReference type="InterPro" id="IPR029058">
    <property type="entry name" value="AB_hydrolase_fold"/>
</dbReference>
<dbReference type="GO" id="GO:0004252">
    <property type="term" value="F:serine-type endopeptidase activity"/>
    <property type="evidence" value="ECO:0007669"/>
    <property type="project" value="TreeGrafter"/>
</dbReference>
<dbReference type="PANTHER" id="PTHR42776:SF27">
    <property type="entry name" value="DIPEPTIDYL PEPTIDASE FAMILY MEMBER 6"/>
    <property type="match status" value="1"/>
</dbReference>
<dbReference type="InterPro" id="IPR011042">
    <property type="entry name" value="6-blade_b-propeller_TolB-like"/>
</dbReference>
<gene>
    <name evidence="4" type="ORF">FSZ31_00745</name>
</gene>
<evidence type="ECO:0000313" key="4">
    <source>
        <dbReference type="EMBL" id="TXC73328.1"/>
    </source>
</evidence>
<name>A0A5C6UR22_9SPHN</name>
<comment type="caution">
    <text evidence="4">The sequence shown here is derived from an EMBL/GenBank/DDBJ whole genome shotgun (WGS) entry which is preliminary data.</text>
</comment>
<dbReference type="Gene3D" id="2.120.10.30">
    <property type="entry name" value="TolB, C-terminal domain"/>
    <property type="match status" value="1"/>
</dbReference>
<evidence type="ECO:0000256" key="1">
    <source>
        <dbReference type="ARBA" id="ARBA00022801"/>
    </source>
</evidence>
<keyword evidence="1" id="KW-0378">Hydrolase</keyword>
<dbReference type="GO" id="GO:0006508">
    <property type="term" value="P:proteolysis"/>
    <property type="evidence" value="ECO:0007669"/>
    <property type="project" value="InterPro"/>
</dbReference>
<evidence type="ECO:0000313" key="5">
    <source>
        <dbReference type="Proteomes" id="UP000321129"/>
    </source>
</evidence>
<dbReference type="SUPFAM" id="SSF82171">
    <property type="entry name" value="DPP6 N-terminal domain-like"/>
    <property type="match status" value="1"/>
</dbReference>
<keyword evidence="2" id="KW-0732">Signal</keyword>
<dbReference type="Gene3D" id="3.40.50.1820">
    <property type="entry name" value="alpha/beta hydrolase"/>
    <property type="match status" value="1"/>
</dbReference>
<dbReference type="Pfam" id="PF00326">
    <property type="entry name" value="Peptidase_S9"/>
    <property type="match status" value="1"/>
</dbReference>
<dbReference type="AlphaFoldDB" id="A0A5C6UR22"/>
<dbReference type="SUPFAM" id="SSF53474">
    <property type="entry name" value="alpha/beta-Hydrolases"/>
    <property type="match status" value="1"/>
</dbReference>
<dbReference type="OrthoDB" id="128799at2"/>
<feature type="signal peptide" evidence="2">
    <location>
        <begin position="1"/>
        <end position="20"/>
    </location>
</feature>
<keyword evidence="5" id="KW-1185">Reference proteome</keyword>
<sequence>MKIGAIFTSLALIVATTLGATPAAAQATGAAATPPRPPRIDSTLFSAPSQFSRPSISPDGTRIAYIANTDGRDRLVVKFIDTGERAIFQYPEGSDLEWFRWAGSGRLLFSMSGEVKFLGEEAQRTVLSVIDVKTRQILTLADEKQGLRGDNVIYVDPAGEYVLLNRQKTIYDYPSVFRIMLADNTTTKVVGEKDNVWDWVADDSGVVRLGVGSRGSATLVYYRPDAEQSFKMIGRIKDDDEDREVLDGLLRIITGSDDGFILTNKKTGRDALYRYNYATRAIGELVVGDPTYDITDFALDRKTGAVTAAYLTDDRFRALWLDPKMNAEQAKLERALPGMDVWISSRSADDSRMIVFVASPNDPGSFYLYEPKARKLDRIAGPADSLDPAQLAVTKPVRYKARDGLMIPAYLTLPVGRAPTGLPLIVMPHGGPFGVRDTMEFDADVQFLTNRGYAVLQPNFRGSSSYGEDFYKQGVGSVGRAMQDDLDDGVDWLASEGTIDSHRVCILGASYGGYAALWGVIRNPERYRCAVSLAGVTDLKRQLRYDSKFFSRKGARGWRSKIEGEERFDLDEVSPVGHIDQLTRPVLIAHGDADGTVPQSQYDRFIEAAKKAGKPVEAKLYKGEGHGLSDPKNRADYYDRVEAFLAKYNPAD</sequence>
<protein>
    <submittedName>
        <fullName evidence="4">S9 family peptidase</fullName>
    </submittedName>
</protein>
<dbReference type="Proteomes" id="UP000321129">
    <property type="component" value="Unassembled WGS sequence"/>
</dbReference>
<evidence type="ECO:0000259" key="3">
    <source>
        <dbReference type="Pfam" id="PF00326"/>
    </source>
</evidence>
<reference evidence="4 5" key="1">
    <citation type="submission" date="2019-08" db="EMBL/GenBank/DDBJ databases">
        <title>Sphingorhabdus soil sp. nov., isolated from arctic soil.</title>
        <authorList>
            <person name="Liu Y."/>
        </authorList>
    </citation>
    <scope>NUCLEOTIDE SEQUENCE [LARGE SCALE GENOMIC DNA]</scope>
    <source>
        <strain evidence="4 5">D-2Q-5-6</strain>
    </source>
</reference>
<dbReference type="PANTHER" id="PTHR42776">
    <property type="entry name" value="SERINE PEPTIDASE S9 FAMILY MEMBER"/>
    <property type="match status" value="1"/>
</dbReference>
<feature type="domain" description="Peptidase S9 prolyl oligopeptidase catalytic" evidence="3">
    <location>
        <begin position="440"/>
        <end position="648"/>
    </location>
</feature>